<dbReference type="AlphaFoldDB" id="A0A1M4XSU2"/>
<keyword evidence="4" id="KW-0813">Transport</keyword>
<dbReference type="SUPFAM" id="SSF54862">
    <property type="entry name" value="4Fe-4S ferredoxins"/>
    <property type="match status" value="1"/>
</dbReference>
<accession>A0A1M4XSU2</accession>
<feature type="domain" description="4Fe-4S ferredoxin-type" evidence="5">
    <location>
        <begin position="21"/>
        <end position="51"/>
    </location>
</feature>
<gene>
    <name evidence="6" type="ORF">SAMN05444405_104120</name>
</gene>
<dbReference type="GO" id="GO:0005506">
    <property type="term" value="F:iron ion binding"/>
    <property type="evidence" value="ECO:0007669"/>
    <property type="project" value="UniProtKB-UniRule"/>
</dbReference>
<dbReference type="Pfam" id="PF13370">
    <property type="entry name" value="Fer4_13"/>
    <property type="match status" value="1"/>
</dbReference>
<dbReference type="InterPro" id="IPR017900">
    <property type="entry name" value="4Fe4S_Fe_S_CS"/>
</dbReference>
<keyword evidence="3 4" id="KW-0411">Iron-sulfur</keyword>
<evidence type="ECO:0000256" key="4">
    <source>
        <dbReference type="RuleBase" id="RU368020"/>
    </source>
</evidence>
<evidence type="ECO:0000313" key="6">
    <source>
        <dbReference type="EMBL" id="SHE96559.1"/>
    </source>
</evidence>
<keyword evidence="1 4" id="KW-0479">Metal-binding</keyword>
<evidence type="ECO:0000259" key="5">
    <source>
        <dbReference type="PROSITE" id="PS51379"/>
    </source>
</evidence>
<evidence type="ECO:0000256" key="1">
    <source>
        <dbReference type="ARBA" id="ARBA00022723"/>
    </source>
</evidence>
<dbReference type="GO" id="GO:0009055">
    <property type="term" value="F:electron transfer activity"/>
    <property type="evidence" value="ECO:0007669"/>
    <property type="project" value="UniProtKB-UniRule"/>
</dbReference>
<proteinExistence type="predicted"/>
<dbReference type="Gene3D" id="3.30.70.20">
    <property type="match status" value="1"/>
</dbReference>
<reference evidence="6 7" key="1">
    <citation type="submission" date="2016-11" db="EMBL/GenBank/DDBJ databases">
        <authorList>
            <person name="Jaros S."/>
            <person name="Januszkiewicz K."/>
            <person name="Wedrychowicz H."/>
        </authorList>
    </citation>
    <scope>NUCLEOTIDE SEQUENCE [LARGE SCALE GENOMIC DNA]</scope>
    <source>
        <strain evidence="6 7">DSM 26991</strain>
    </source>
</reference>
<protein>
    <recommendedName>
        <fullName evidence="4">Ferredoxin</fullName>
    </recommendedName>
</protein>
<comment type="function">
    <text evidence="4">Ferredoxins are iron-sulfur proteins that transfer electrons in a wide variety of metabolic reactions.</text>
</comment>
<name>A0A1M4XSU2_9BACE</name>
<dbReference type="PROSITE" id="PS00198">
    <property type="entry name" value="4FE4S_FER_1"/>
    <property type="match status" value="1"/>
</dbReference>
<keyword evidence="4" id="KW-0249">Electron transport</keyword>
<organism evidence="6 7">
    <name type="scientific">Bacteroides luti</name>
    <dbReference type="NCBI Taxonomy" id="1297750"/>
    <lineage>
        <taxon>Bacteria</taxon>
        <taxon>Pseudomonadati</taxon>
        <taxon>Bacteroidota</taxon>
        <taxon>Bacteroidia</taxon>
        <taxon>Bacteroidales</taxon>
        <taxon>Bacteroidaceae</taxon>
        <taxon>Bacteroides</taxon>
    </lineage>
</organism>
<dbReference type="PROSITE" id="PS51379">
    <property type="entry name" value="4FE4S_FER_2"/>
    <property type="match status" value="1"/>
</dbReference>
<keyword evidence="7" id="KW-1185">Reference proteome</keyword>
<dbReference type="InterPro" id="IPR017896">
    <property type="entry name" value="4Fe4S_Fe-S-bd"/>
</dbReference>
<dbReference type="GO" id="GO:0051536">
    <property type="term" value="F:iron-sulfur cluster binding"/>
    <property type="evidence" value="ECO:0007669"/>
    <property type="project" value="UniProtKB-KW"/>
</dbReference>
<dbReference type="PRINTS" id="PR00352">
    <property type="entry name" value="3FE4SFRDOXIN"/>
</dbReference>
<sequence>MLKRVKLMFDKPKYLNNMAIKRVWLDESENECISCGACETACPQVFEVPDKMVIKAGVDFNQYEAEILDAVDGCPTEVIKYE</sequence>
<keyword evidence="2 4" id="KW-0408">Iron</keyword>
<evidence type="ECO:0000256" key="2">
    <source>
        <dbReference type="ARBA" id="ARBA00023004"/>
    </source>
</evidence>
<dbReference type="EMBL" id="FQTV01000004">
    <property type="protein sequence ID" value="SHE96559.1"/>
    <property type="molecule type" value="Genomic_DNA"/>
</dbReference>
<evidence type="ECO:0000256" key="3">
    <source>
        <dbReference type="ARBA" id="ARBA00023014"/>
    </source>
</evidence>
<evidence type="ECO:0000313" key="7">
    <source>
        <dbReference type="Proteomes" id="UP000184509"/>
    </source>
</evidence>
<dbReference type="InterPro" id="IPR001080">
    <property type="entry name" value="3Fe4S_ferredoxin"/>
</dbReference>
<dbReference type="Proteomes" id="UP000184509">
    <property type="component" value="Unassembled WGS sequence"/>
</dbReference>
<dbReference type="STRING" id="1297750.SAMN05444405_104120"/>